<feature type="transmembrane region" description="Helical" evidence="3">
    <location>
        <begin position="259"/>
        <end position="280"/>
    </location>
</feature>
<feature type="transmembrane region" description="Helical" evidence="3">
    <location>
        <begin position="133"/>
        <end position="150"/>
    </location>
</feature>
<dbReference type="RefSeq" id="WP_060550770.1">
    <property type="nucleotide sequence ID" value="NZ_CP009623.1"/>
</dbReference>
<keyword evidence="5" id="KW-0012">Acyltransferase</keyword>
<feature type="transmembrane region" description="Helical" evidence="3">
    <location>
        <begin position="188"/>
        <end position="206"/>
    </location>
</feature>
<feature type="transmembrane region" description="Helical" evidence="3">
    <location>
        <begin position="12"/>
        <end position="31"/>
    </location>
</feature>
<sequence length="335" mass="39035">MAHAIKRDAFFDNARALLIFLVVFGHLIQPYTDAHSAINALYLTIYSFHMPAFLFISGYFSKNVGRAGYIEKVGKKLLGPYLIFFAFFSIYYFISGKNSSIDLDPFDPVFALWFLLTLFFFNVIIVIVRNYKWIYVLPIAILIAILAGFSTNIDGYLSWSRTLVFFPIFYIGYILGDHFSKLIRWKKLAPLSFLTLLTFFIIYYIHPIDSSWLLGSSPYTKTSGWNVLLSPIKRLTLYVIIFSTMFAFLNLIPEKRQRWTYIGSRTMYVYLLHGLFIGIIRGHNLFPFIDHPLAGVIYNFTLSLFIVWLWSTDFVAKWTNPFVHLEKPSQFKPYS</sequence>
<name>A0A2T4MKV3_9STAP</name>
<dbReference type="InterPro" id="IPR052734">
    <property type="entry name" value="Nod_factor_acetyltransferase"/>
</dbReference>
<dbReference type="OrthoDB" id="6623990at2"/>
<comment type="subcellular location">
    <subcellularLocation>
        <location evidence="1">Membrane</location>
    </subcellularLocation>
</comment>
<organism evidence="5 8">
    <name type="scientific">Staphylococcus agnetis</name>
    <dbReference type="NCBI Taxonomy" id="985762"/>
    <lineage>
        <taxon>Bacteria</taxon>
        <taxon>Bacillati</taxon>
        <taxon>Bacillota</taxon>
        <taxon>Bacilli</taxon>
        <taxon>Bacillales</taxon>
        <taxon>Staphylococcaceae</taxon>
        <taxon>Staphylococcus</taxon>
    </lineage>
</organism>
<gene>
    <name evidence="6" type="ORF">B9M88_11065</name>
    <name evidence="5" type="ORF">GLV84_09005</name>
</gene>
<feature type="transmembrane region" description="Helical" evidence="3">
    <location>
        <begin position="235"/>
        <end position="252"/>
    </location>
</feature>
<comment type="caution">
    <text evidence="5">The sequence shown here is derived from an EMBL/GenBank/DDBJ whole genome shotgun (WGS) entry which is preliminary data.</text>
</comment>
<feature type="transmembrane region" description="Helical" evidence="3">
    <location>
        <begin position="37"/>
        <end position="56"/>
    </location>
</feature>
<feature type="transmembrane region" description="Helical" evidence="3">
    <location>
        <begin position="292"/>
        <end position="310"/>
    </location>
</feature>
<keyword evidence="3" id="KW-0812">Transmembrane</keyword>
<feature type="transmembrane region" description="Helical" evidence="3">
    <location>
        <begin position="156"/>
        <end position="176"/>
    </location>
</feature>
<feature type="transmembrane region" description="Helical" evidence="3">
    <location>
        <begin position="109"/>
        <end position="128"/>
    </location>
</feature>
<accession>A0A2T4MKV3</accession>
<dbReference type="Pfam" id="PF01757">
    <property type="entry name" value="Acyl_transf_3"/>
    <property type="match status" value="1"/>
</dbReference>
<proteinExistence type="inferred from homology"/>
<dbReference type="EMBL" id="WMFL01000080">
    <property type="protein sequence ID" value="NJI02963.1"/>
    <property type="molecule type" value="Genomic_DNA"/>
</dbReference>
<dbReference type="GeneID" id="57691131"/>
<feature type="transmembrane region" description="Helical" evidence="3">
    <location>
        <begin position="77"/>
        <end position="94"/>
    </location>
</feature>
<dbReference type="KEGG" id="sagq:EP23_01310"/>
<keyword evidence="7" id="KW-1185">Reference proteome</keyword>
<protein>
    <submittedName>
        <fullName evidence="5 6">Acyltransferase</fullName>
    </submittedName>
</protein>
<dbReference type="PANTHER" id="PTHR37312:SF1">
    <property type="entry name" value="MEMBRANE-BOUND ACYLTRANSFERASE YKRP-RELATED"/>
    <property type="match status" value="1"/>
</dbReference>
<evidence type="ECO:0000313" key="7">
    <source>
        <dbReference type="Proteomes" id="UP000195208"/>
    </source>
</evidence>
<evidence type="ECO:0000313" key="5">
    <source>
        <dbReference type="EMBL" id="NJI02963.1"/>
    </source>
</evidence>
<evidence type="ECO:0000259" key="4">
    <source>
        <dbReference type="Pfam" id="PF01757"/>
    </source>
</evidence>
<dbReference type="EMBL" id="NEFX01000022">
    <property type="protein sequence ID" value="OTW30332.1"/>
    <property type="molecule type" value="Genomic_DNA"/>
</dbReference>
<dbReference type="PANTHER" id="PTHR37312">
    <property type="entry name" value="MEMBRANE-BOUND ACYLTRANSFERASE YKRP-RELATED"/>
    <property type="match status" value="1"/>
</dbReference>
<evidence type="ECO:0000256" key="3">
    <source>
        <dbReference type="SAM" id="Phobius"/>
    </source>
</evidence>
<comment type="similarity">
    <text evidence="2">Belongs to the acyltransferase 3 family.</text>
</comment>
<dbReference type="Proteomes" id="UP000195208">
    <property type="component" value="Unassembled WGS sequence"/>
</dbReference>
<dbReference type="InterPro" id="IPR002656">
    <property type="entry name" value="Acyl_transf_3_dom"/>
</dbReference>
<evidence type="ECO:0000313" key="8">
    <source>
        <dbReference type="Proteomes" id="UP000646308"/>
    </source>
</evidence>
<keyword evidence="3" id="KW-0472">Membrane</keyword>
<reference evidence="6 7" key="1">
    <citation type="submission" date="2017-04" db="EMBL/GenBank/DDBJ databases">
        <title>Staphylococcus agnetis, a potential pathogen in the broiler production.</title>
        <authorList>
            <person name="Poulsen L."/>
        </authorList>
    </citation>
    <scope>NUCLEOTIDE SEQUENCE [LARGE SCALE GENOMIC DNA]</scope>
    <source>
        <strain evidence="6 7">723_310714_2_2_spleen</strain>
    </source>
</reference>
<dbReference type="AlphaFoldDB" id="A0A2T4MKV3"/>
<feature type="domain" description="Acyltransferase 3" evidence="4">
    <location>
        <begin position="9"/>
        <end position="307"/>
    </location>
</feature>
<reference evidence="5" key="2">
    <citation type="submission" date="2019-11" db="EMBL/GenBank/DDBJ databases">
        <title>Whole genome comparisons of Staphylococcus agnetis isolates from cattle and chickens.</title>
        <authorList>
            <person name="Rhoads D."/>
            <person name="Shwani A."/>
            <person name="Adkins P."/>
            <person name="Calcutt M."/>
            <person name="Middleton J."/>
        </authorList>
    </citation>
    <scope>NUCLEOTIDE SEQUENCE</scope>
    <source>
        <strain evidence="5">1387</strain>
    </source>
</reference>
<keyword evidence="3" id="KW-1133">Transmembrane helix</keyword>
<keyword evidence="5" id="KW-0808">Transferase</keyword>
<evidence type="ECO:0000256" key="1">
    <source>
        <dbReference type="ARBA" id="ARBA00004370"/>
    </source>
</evidence>
<dbReference type="Proteomes" id="UP000646308">
    <property type="component" value="Unassembled WGS sequence"/>
</dbReference>
<evidence type="ECO:0000256" key="2">
    <source>
        <dbReference type="ARBA" id="ARBA00007400"/>
    </source>
</evidence>
<evidence type="ECO:0000313" key="6">
    <source>
        <dbReference type="EMBL" id="OTW30332.1"/>
    </source>
</evidence>
<dbReference type="GO" id="GO:0016747">
    <property type="term" value="F:acyltransferase activity, transferring groups other than amino-acyl groups"/>
    <property type="evidence" value="ECO:0007669"/>
    <property type="project" value="InterPro"/>
</dbReference>